<dbReference type="GO" id="GO:0003676">
    <property type="term" value="F:nucleic acid binding"/>
    <property type="evidence" value="ECO:0007669"/>
    <property type="project" value="InterPro"/>
</dbReference>
<dbReference type="EC" id="2.1.1.223" evidence="6"/>
<dbReference type="GO" id="GO:0008033">
    <property type="term" value="P:tRNA processing"/>
    <property type="evidence" value="ECO:0007669"/>
    <property type="project" value="UniProtKB-UniRule"/>
</dbReference>
<keyword evidence="2 6" id="KW-0489">Methyltransferase</keyword>
<evidence type="ECO:0000256" key="2">
    <source>
        <dbReference type="ARBA" id="ARBA00022603"/>
    </source>
</evidence>
<dbReference type="PRINTS" id="PR00507">
    <property type="entry name" value="N12N6MTFRASE"/>
</dbReference>
<evidence type="ECO:0000256" key="3">
    <source>
        <dbReference type="ARBA" id="ARBA00022679"/>
    </source>
</evidence>
<dbReference type="EMBL" id="CP029206">
    <property type="protein sequence ID" value="AWI50265.1"/>
    <property type="molecule type" value="Genomic_DNA"/>
</dbReference>
<evidence type="ECO:0000256" key="6">
    <source>
        <dbReference type="HAMAP-Rule" id="MF_01872"/>
    </source>
</evidence>
<dbReference type="PROSITE" id="PS00092">
    <property type="entry name" value="N6_MTASE"/>
    <property type="match status" value="1"/>
</dbReference>
<dbReference type="Proteomes" id="UP000244920">
    <property type="component" value="Chromosome"/>
</dbReference>
<keyword evidence="4 6" id="KW-0949">S-adenosyl-L-methionine</keyword>
<comment type="similarity">
    <text evidence="6">Belongs to the methyltransferase superfamily. tRNA (adenine-N(6)-)-methyltransferase family.</text>
</comment>
<feature type="domain" description="Methyltransferase small" evidence="7">
    <location>
        <begin position="39"/>
        <end position="159"/>
    </location>
</feature>
<keyword evidence="1 6" id="KW-0963">Cytoplasm</keyword>
<dbReference type="GO" id="GO:0016430">
    <property type="term" value="F:tRNA (adenine-N6)-methyltransferase activity"/>
    <property type="evidence" value="ECO:0007669"/>
    <property type="project" value="UniProtKB-UniRule"/>
</dbReference>
<dbReference type="GO" id="GO:0005737">
    <property type="term" value="C:cytoplasm"/>
    <property type="evidence" value="ECO:0007669"/>
    <property type="project" value="UniProtKB-SubCell"/>
</dbReference>
<dbReference type="Pfam" id="PF05175">
    <property type="entry name" value="MTS"/>
    <property type="match status" value="1"/>
</dbReference>
<comment type="function">
    <text evidence="6">Specifically methylates the adenine in position 37 of tRNA(1)(Val) (anticodon cmo5UAC).</text>
</comment>
<dbReference type="RefSeq" id="WP_005819147.1">
    <property type="nucleotide sequence ID" value="NZ_CP029206.1"/>
</dbReference>
<dbReference type="InterPro" id="IPR022882">
    <property type="entry name" value="tRNA_adenine-N6_MeTrfase"/>
</dbReference>
<reference evidence="9" key="1">
    <citation type="submission" date="2018-05" db="EMBL/GenBank/DDBJ databases">
        <title>Complete genome sequence of Actinobacillus porcitonsillarum reference strain 9953L55 (CCUG 46996).</title>
        <authorList>
            <person name="Dona V."/>
            <person name="Perreten V."/>
        </authorList>
    </citation>
    <scope>NUCLEOTIDE SEQUENCE [LARGE SCALE GENOMIC DNA]</scope>
    <source>
        <strain evidence="9">9953L55</strain>
    </source>
</reference>
<evidence type="ECO:0000256" key="5">
    <source>
        <dbReference type="ARBA" id="ARBA00022694"/>
    </source>
</evidence>
<dbReference type="GO" id="GO:0032259">
    <property type="term" value="P:methylation"/>
    <property type="evidence" value="ECO:0007669"/>
    <property type="project" value="UniProtKB-KW"/>
</dbReference>
<dbReference type="PANTHER" id="PTHR47739">
    <property type="entry name" value="TRNA1(VAL) (ADENINE(37)-N6)-METHYLTRANSFERASE"/>
    <property type="match status" value="1"/>
</dbReference>
<keyword evidence="9" id="KW-1185">Reference proteome</keyword>
<dbReference type="Gene3D" id="3.40.50.150">
    <property type="entry name" value="Vaccinia Virus protein VP39"/>
    <property type="match status" value="1"/>
</dbReference>
<evidence type="ECO:0000256" key="1">
    <source>
        <dbReference type="ARBA" id="ARBA00022490"/>
    </source>
</evidence>
<evidence type="ECO:0000256" key="4">
    <source>
        <dbReference type="ARBA" id="ARBA00022691"/>
    </source>
</evidence>
<organism evidence="8 9">
    <name type="scientific">Actinobacillus porcitonsillarum</name>
    <dbReference type="NCBI Taxonomy" id="189834"/>
    <lineage>
        <taxon>Bacteria</taxon>
        <taxon>Pseudomonadati</taxon>
        <taxon>Pseudomonadota</taxon>
        <taxon>Gammaproteobacteria</taxon>
        <taxon>Pasteurellales</taxon>
        <taxon>Pasteurellaceae</taxon>
        <taxon>Actinobacillus</taxon>
    </lineage>
</organism>
<dbReference type="PANTHER" id="PTHR47739:SF1">
    <property type="entry name" value="TRNA1(VAL) (ADENINE(37)-N6)-METHYLTRANSFERASE"/>
    <property type="match status" value="1"/>
</dbReference>
<sequence length="233" mass="26486">MKKSAPFQFKQFSVAHDKCAMKVNTDGISLGAIADISNVQRILDMGTGSGLVALMLAQRTEERCQITALELEENAYQQAVENVKNSAWSARINVVHGDVMNAVFSEKFDLIVSNPPYFSQSLATRNPQRDLARTVVQSHLDWLNQAKEWLNETGKITFILPVDAGEKLIQETTLHCISRWLISPKVNSLPKRMIVTFSPTFAPCQEEHLTIYQQDQQYSEAFKHFTREFYLNM</sequence>
<dbReference type="HAMAP" id="MF_01872">
    <property type="entry name" value="tRNA_methyltr_YfiC"/>
    <property type="match status" value="1"/>
</dbReference>
<evidence type="ECO:0000259" key="7">
    <source>
        <dbReference type="Pfam" id="PF05175"/>
    </source>
</evidence>
<keyword evidence="5 6" id="KW-0819">tRNA processing</keyword>
<dbReference type="InterPro" id="IPR029063">
    <property type="entry name" value="SAM-dependent_MTases_sf"/>
</dbReference>
<evidence type="ECO:0000313" key="9">
    <source>
        <dbReference type="Proteomes" id="UP000244920"/>
    </source>
</evidence>
<dbReference type="AlphaFoldDB" id="A0A2U8FH48"/>
<name>A0A2U8FH48_9PAST</name>
<dbReference type="InterPro" id="IPR002052">
    <property type="entry name" value="DNA_methylase_N6_adenine_CS"/>
</dbReference>
<dbReference type="SUPFAM" id="SSF53335">
    <property type="entry name" value="S-adenosyl-L-methionine-dependent methyltransferases"/>
    <property type="match status" value="1"/>
</dbReference>
<dbReference type="KEGG" id="apor:DDU33_01535"/>
<proteinExistence type="inferred from homology"/>
<dbReference type="InterPro" id="IPR007848">
    <property type="entry name" value="Small_mtfrase_dom"/>
</dbReference>
<comment type="catalytic activity">
    <reaction evidence="6">
        <text>adenosine(37) in tRNA1(Val) + S-adenosyl-L-methionine = N(6)-methyladenosine(37) in tRNA1(Val) + S-adenosyl-L-homocysteine + H(+)</text>
        <dbReference type="Rhea" id="RHEA:43160"/>
        <dbReference type="Rhea" id="RHEA-COMP:10369"/>
        <dbReference type="Rhea" id="RHEA-COMP:10370"/>
        <dbReference type="ChEBI" id="CHEBI:15378"/>
        <dbReference type="ChEBI" id="CHEBI:57856"/>
        <dbReference type="ChEBI" id="CHEBI:59789"/>
        <dbReference type="ChEBI" id="CHEBI:74411"/>
        <dbReference type="ChEBI" id="CHEBI:74449"/>
        <dbReference type="EC" id="2.1.1.223"/>
    </reaction>
</comment>
<accession>A0A2U8FH48</accession>
<gene>
    <name evidence="8" type="ORF">DDU33_01535</name>
</gene>
<comment type="subcellular location">
    <subcellularLocation>
        <location evidence="6">Cytoplasm</location>
    </subcellularLocation>
</comment>
<dbReference type="InterPro" id="IPR050210">
    <property type="entry name" value="tRNA_Adenine-N(6)_MTase"/>
</dbReference>
<dbReference type="CDD" id="cd02440">
    <property type="entry name" value="AdoMet_MTases"/>
    <property type="match status" value="1"/>
</dbReference>
<protein>
    <recommendedName>
        <fullName evidence="6">tRNA1(Val) (adenine(37)-N6)-methyltransferase</fullName>
        <ecNumber evidence="6">2.1.1.223</ecNumber>
    </recommendedName>
    <alternativeName>
        <fullName evidence="6">tRNA m6A37 methyltransferase</fullName>
    </alternativeName>
</protein>
<evidence type="ECO:0000313" key="8">
    <source>
        <dbReference type="EMBL" id="AWI50265.1"/>
    </source>
</evidence>
<keyword evidence="3 6" id="KW-0808">Transferase</keyword>